<protein>
    <recommendedName>
        <fullName evidence="3">Reverse transcriptase-rnase h-integrase</fullName>
    </recommendedName>
</protein>
<dbReference type="HOGENOM" id="CLU_000384_42_1_1"/>
<dbReference type="EMBL" id="AWSO01000886">
    <property type="protein sequence ID" value="ESK86780.1"/>
    <property type="molecule type" value="Genomic_DNA"/>
</dbReference>
<gene>
    <name evidence="1" type="ORF">Moror_15158</name>
</gene>
<dbReference type="Proteomes" id="UP000017559">
    <property type="component" value="Unassembled WGS sequence"/>
</dbReference>
<reference evidence="1 2" key="1">
    <citation type="journal article" date="2014" name="BMC Genomics">
        <title>Genome and secretome analysis of the hemibiotrophic fungal pathogen, Moniliophthora roreri, which causes frosty pod rot disease of cacao: mechanisms of the biotrophic and necrotrophic phases.</title>
        <authorList>
            <person name="Meinhardt L.W."/>
            <person name="Costa G.G.L."/>
            <person name="Thomazella D.P.T."/>
            <person name="Teixeira P.J.P.L."/>
            <person name="Carazzolle M.F."/>
            <person name="Schuster S.C."/>
            <person name="Carlson J.E."/>
            <person name="Guiltinan M.J."/>
            <person name="Mieczkowski P."/>
            <person name="Farmer A."/>
            <person name="Ramaraj T."/>
            <person name="Crozier J."/>
            <person name="Davis R.E."/>
            <person name="Shao J."/>
            <person name="Melnick R.L."/>
            <person name="Pereira G.A.G."/>
            <person name="Bailey B.A."/>
        </authorList>
    </citation>
    <scope>NUCLEOTIDE SEQUENCE [LARGE SCALE GENOMIC DNA]</scope>
    <source>
        <strain evidence="1 2">MCA 2997</strain>
    </source>
</reference>
<dbReference type="SUPFAM" id="SSF56672">
    <property type="entry name" value="DNA/RNA polymerases"/>
    <property type="match status" value="1"/>
</dbReference>
<dbReference type="OrthoDB" id="415724at2759"/>
<name>V2X2V0_MONRO</name>
<dbReference type="InterPro" id="IPR032567">
    <property type="entry name" value="RTL1-rel"/>
</dbReference>
<dbReference type="KEGG" id="mrr:Moror_15158"/>
<dbReference type="InterPro" id="IPR043502">
    <property type="entry name" value="DNA/RNA_pol_sf"/>
</dbReference>
<dbReference type="AlphaFoldDB" id="V2X2V0"/>
<proteinExistence type="predicted"/>
<organism evidence="1 2">
    <name type="scientific">Moniliophthora roreri (strain MCA 2997)</name>
    <name type="common">Cocoa frosty pod rot fungus</name>
    <name type="synonym">Crinipellis roreri</name>
    <dbReference type="NCBI Taxonomy" id="1381753"/>
    <lineage>
        <taxon>Eukaryota</taxon>
        <taxon>Fungi</taxon>
        <taxon>Dikarya</taxon>
        <taxon>Basidiomycota</taxon>
        <taxon>Agaricomycotina</taxon>
        <taxon>Agaricomycetes</taxon>
        <taxon>Agaricomycetidae</taxon>
        <taxon>Agaricales</taxon>
        <taxon>Marasmiineae</taxon>
        <taxon>Marasmiaceae</taxon>
        <taxon>Moniliophthora</taxon>
    </lineage>
</organism>
<evidence type="ECO:0008006" key="3">
    <source>
        <dbReference type="Google" id="ProtNLM"/>
    </source>
</evidence>
<evidence type="ECO:0000313" key="1">
    <source>
        <dbReference type="EMBL" id="ESK86780.1"/>
    </source>
</evidence>
<accession>V2X2V0</accession>
<dbReference type="Gene3D" id="2.40.70.10">
    <property type="entry name" value="Acid Proteases"/>
    <property type="match status" value="1"/>
</dbReference>
<dbReference type="InterPro" id="IPR021109">
    <property type="entry name" value="Peptidase_aspartic_dom_sf"/>
</dbReference>
<comment type="caution">
    <text evidence="1">The sequence shown here is derived from an EMBL/GenBank/DDBJ whole genome shotgun (WGS) entry which is preliminary data.</text>
</comment>
<keyword evidence="2" id="KW-1185">Reference proteome</keyword>
<dbReference type="Gene3D" id="3.10.10.10">
    <property type="entry name" value="HIV Type 1 Reverse Transcriptase, subunit A, domain 1"/>
    <property type="match status" value="1"/>
</dbReference>
<dbReference type="CDD" id="cd00303">
    <property type="entry name" value="retropepsin_like"/>
    <property type="match status" value="1"/>
</dbReference>
<sequence length="257" mass="29767">MSPEKAVKLELKMEQIPHKIKVFNVDGTPNKTAWITQSVTAKYVIGTKKMTNTFLISGLGKEEIILGLPWLRKYNPDIPQVRGVLDFIPPMESLRRVDIRAKLSASQRLEHGITRSVKDTSATIPTYLEEYQEQFEDKAAERFPVSRSYDHAIELKPEFTPRDCKIYSLTALEQTELDDFLHENLWKGYIQKLKSPIASLFFFVGKKEKGKLRPTQDYRWLNHGTDTTIFLKLDLRNGYNNIQIKDGDQWKATFKTN</sequence>
<evidence type="ECO:0000313" key="2">
    <source>
        <dbReference type="Proteomes" id="UP000017559"/>
    </source>
</evidence>
<dbReference type="PANTHER" id="PTHR15503">
    <property type="entry name" value="LDOC1 RELATED"/>
    <property type="match status" value="1"/>
</dbReference>
<dbReference type="PANTHER" id="PTHR15503:SF36">
    <property type="entry name" value="RETROTRANSPOSON GAG-LIKE PROTEIN 5"/>
    <property type="match status" value="1"/>
</dbReference>